<dbReference type="InterPro" id="IPR015882">
    <property type="entry name" value="HEX_bac_N"/>
</dbReference>
<dbReference type="Gene3D" id="3.20.20.80">
    <property type="entry name" value="Glycosidases"/>
    <property type="match status" value="1"/>
</dbReference>
<comment type="similarity">
    <text evidence="2">Belongs to the glycosyl hydrolase 20 family.</text>
</comment>
<evidence type="ECO:0000256" key="5">
    <source>
        <dbReference type="ARBA" id="ARBA00023295"/>
    </source>
</evidence>
<dbReference type="CDD" id="cd06563">
    <property type="entry name" value="GH20_chitobiase-like"/>
    <property type="match status" value="1"/>
</dbReference>
<reference evidence="12" key="1">
    <citation type="journal article" date="2019" name="Int. J. Syst. Evol. Microbiol.">
        <title>The Global Catalogue of Microorganisms (GCM) 10K type strain sequencing project: providing services to taxonomists for standard genome sequencing and annotation.</title>
        <authorList>
            <consortium name="The Broad Institute Genomics Platform"/>
            <consortium name="The Broad Institute Genome Sequencing Center for Infectious Disease"/>
            <person name="Wu L."/>
            <person name="Ma J."/>
        </authorList>
    </citation>
    <scope>NUCLEOTIDE SEQUENCE [LARGE SCALE GENOMIC DNA]</scope>
    <source>
        <strain evidence="12">CGMCC 1.10759</strain>
    </source>
</reference>
<evidence type="ECO:0000256" key="8">
    <source>
        <dbReference type="SAM" id="SignalP"/>
    </source>
</evidence>
<gene>
    <name evidence="11" type="ORF">ACFPN2_19895</name>
</gene>
<dbReference type="Proteomes" id="UP001595904">
    <property type="component" value="Unassembled WGS sequence"/>
</dbReference>
<dbReference type="RefSeq" id="WP_380599652.1">
    <property type="nucleotide sequence ID" value="NZ_JBHSDU010000003.1"/>
</dbReference>
<name>A0ABV8SWF7_9GAMM</name>
<organism evidence="11 12">
    <name type="scientific">Steroidobacter flavus</name>
    <dbReference type="NCBI Taxonomy" id="1842136"/>
    <lineage>
        <taxon>Bacteria</taxon>
        <taxon>Pseudomonadati</taxon>
        <taxon>Pseudomonadota</taxon>
        <taxon>Gammaproteobacteria</taxon>
        <taxon>Steroidobacterales</taxon>
        <taxon>Steroidobacteraceae</taxon>
        <taxon>Steroidobacter</taxon>
    </lineage>
</organism>
<dbReference type="PRINTS" id="PR00738">
    <property type="entry name" value="GLHYDRLASE20"/>
</dbReference>
<dbReference type="Gene3D" id="2.60.120.260">
    <property type="entry name" value="Galactose-binding domain-like"/>
    <property type="match status" value="1"/>
</dbReference>
<dbReference type="InterPro" id="IPR029018">
    <property type="entry name" value="Hex-like_dom2"/>
</dbReference>
<sequence length="721" mass="78269">MKQRRMTVANRTVVGVLAALVLAACGGSPGNGSPQSPSGSESPLSRTAIEGPRIIPAPRKMEAGTGAFAVGGNTRLEFGDGVDGERLGGYLTGLFQETYGIGLGTAGNVPDSNVIRFELTAGGSAGGPEGYSLASSPSRIVISAADSRGLFYGAVTLWQLLSKQQGGFVVPAVTIEDSPRFAWRGLMLDSARHYQPPEFIRKFIDVMALHKLNVLHWHLTDDQAWRLEIKKYPRLTEVGAWRVPAGPAAAADIDPATGKPRLYGGFYSQEDVRDLVAYARSRNISIVPEIDMPGHASAAIAAYPKLAVLDRPSPDVPADWGVYPNLFNAEEATFQFLEDVLAEVVTLFPGEYIHVGGDEAVKDQWKASRRVQARMRELGAKDEHELQSYFIRRMETFLTSKGRRLIGWDEILEGGLAPNATVMSWRGIDGAVAAAASGHDTVLSPQPTLYFDRRPFDTPTSPGRVEISTVENVYAFDPAPAAISEEQRKHILGVQANLWTEHIRTPARVEFMAFPRAAAIAEVGWSPTKDWAGFSERLSAQLERYQVLDVRFAEAPMPRPVDPFHRTSHEMALCTDKIALMLEDDAPLAGDRAVFKVDIMNPCWMFKGADLSKATALVASVGQVPFNFQIGDAVKEIVLSKPATPAGELEVRVDDCNGERIAVLPLAPAVGNFAVTTLPAATIKPREGLHDLCLTFTRKSIDPIWTIDSIELKTTTAAGTE</sequence>
<dbReference type="PANTHER" id="PTHR22600">
    <property type="entry name" value="BETA-HEXOSAMINIDASE"/>
    <property type="match status" value="1"/>
</dbReference>
<dbReference type="PROSITE" id="PS51257">
    <property type="entry name" value="PROKAR_LIPOPROTEIN"/>
    <property type="match status" value="1"/>
</dbReference>
<evidence type="ECO:0000256" key="2">
    <source>
        <dbReference type="ARBA" id="ARBA00006285"/>
    </source>
</evidence>
<dbReference type="EMBL" id="JBHSDU010000003">
    <property type="protein sequence ID" value="MFC4311372.1"/>
    <property type="molecule type" value="Genomic_DNA"/>
</dbReference>
<dbReference type="InterPro" id="IPR017853">
    <property type="entry name" value="GH"/>
</dbReference>
<evidence type="ECO:0000256" key="6">
    <source>
        <dbReference type="ARBA" id="ARBA00030512"/>
    </source>
</evidence>
<feature type="chain" id="PRO_5045180625" description="beta-N-acetylhexosaminidase" evidence="8">
    <location>
        <begin position="24"/>
        <end position="721"/>
    </location>
</feature>
<evidence type="ECO:0000259" key="9">
    <source>
        <dbReference type="Pfam" id="PF00728"/>
    </source>
</evidence>
<proteinExistence type="inferred from homology"/>
<feature type="signal peptide" evidence="8">
    <location>
        <begin position="1"/>
        <end position="23"/>
    </location>
</feature>
<feature type="domain" description="Beta-hexosaminidase bacterial type N-terminal" evidence="10">
    <location>
        <begin position="52"/>
        <end position="177"/>
    </location>
</feature>
<dbReference type="Gene3D" id="3.30.379.10">
    <property type="entry name" value="Chitobiase/beta-hexosaminidase domain 2-like"/>
    <property type="match status" value="1"/>
</dbReference>
<evidence type="ECO:0000313" key="12">
    <source>
        <dbReference type="Proteomes" id="UP001595904"/>
    </source>
</evidence>
<dbReference type="Pfam" id="PF00728">
    <property type="entry name" value="Glyco_hydro_20"/>
    <property type="match status" value="1"/>
</dbReference>
<evidence type="ECO:0000256" key="1">
    <source>
        <dbReference type="ARBA" id="ARBA00001231"/>
    </source>
</evidence>
<dbReference type="SUPFAM" id="SSF55545">
    <property type="entry name" value="beta-N-acetylhexosaminidase-like domain"/>
    <property type="match status" value="1"/>
</dbReference>
<evidence type="ECO:0000259" key="10">
    <source>
        <dbReference type="Pfam" id="PF02838"/>
    </source>
</evidence>
<evidence type="ECO:0000256" key="3">
    <source>
        <dbReference type="ARBA" id="ARBA00012663"/>
    </source>
</evidence>
<comment type="caution">
    <text evidence="11">The sequence shown here is derived from an EMBL/GenBank/DDBJ whole genome shotgun (WGS) entry which is preliminary data.</text>
</comment>
<comment type="catalytic activity">
    <reaction evidence="1">
        <text>Hydrolysis of terminal non-reducing N-acetyl-D-hexosamine residues in N-acetyl-beta-D-hexosaminides.</text>
        <dbReference type="EC" id="3.2.1.52"/>
    </reaction>
</comment>
<dbReference type="EC" id="3.2.1.52" evidence="3"/>
<feature type="domain" description="Glycoside hydrolase family 20 catalytic" evidence="9">
    <location>
        <begin position="181"/>
        <end position="527"/>
    </location>
</feature>
<dbReference type="Pfam" id="PF02838">
    <property type="entry name" value="Glyco_hydro_20b"/>
    <property type="match status" value="1"/>
</dbReference>
<dbReference type="InterPro" id="IPR025705">
    <property type="entry name" value="Beta_hexosaminidase_sua/sub"/>
</dbReference>
<dbReference type="SUPFAM" id="SSF51445">
    <property type="entry name" value="(Trans)glycosidases"/>
    <property type="match status" value="1"/>
</dbReference>
<dbReference type="PANTHER" id="PTHR22600:SF57">
    <property type="entry name" value="BETA-N-ACETYLHEXOSAMINIDASE"/>
    <property type="match status" value="1"/>
</dbReference>
<keyword evidence="5" id="KW-0326">Glycosidase</keyword>
<evidence type="ECO:0000313" key="11">
    <source>
        <dbReference type="EMBL" id="MFC4311372.1"/>
    </source>
</evidence>
<keyword evidence="8" id="KW-0732">Signal</keyword>
<evidence type="ECO:0000256" key="4">
    <source>
        <dbReference type="ARBA" id="ARBA00022801"/>
    </source>
</evidence>
<evidence type="ECO:0000256" key="7">
    <source>
        <dbReference type="ARBA" id="ARBA00033000"/>
    </source>
</evidence>
<protein>
    <recommendedName>
        <fullName evidence="3">beta-N-acetylhexosaminidase</fullName>
        <ecNumber evidence="3">3.2.1.52</ecNumber>
    </recommendedName>
    <alternativeName>
        <fullName evidence="6">Beta-N-acetylhexosaminidase</fullName>
    </alternativeName>
    <alternativeName>
        <fullName evidence="7">N-acetyl-beta-glucosaminidase</fullName>
    </alternativeName>
</protein>
<keyword evidence="12" id="KW-1185">Reference proteome</keyword>
<dbReference type="InterPro" id="IPR015883">
    <property type="entry name" value="Glyco_hydro_20_cat"/>
</dbReference>
<keyword evidence="4" id="KW-0378">Hydrolase</keyword>
<accession>A0ABV8SWF7</accession>